<name>A0A939GKU7_9BACT</name>
<comment type="caution">
    <text evidence="3">The sequence shown here is derived from an EMBL/GenBank/DDBJ whole genome shotgun (WGS) entry which is preliminary data.</text>
</comment>
<dbReference type="AlphaFoldDB" id="A0A939GKU7"/>
<gene>
    <name evidence="3" type="ORF">J2I47_19115</name>
</gene>
<protein>
    <recommendedName>
        <fullName evidence="5">Outer membrane protein beta-barrel domain-containing protein</fullName>
    </recommendedName>
</protein>
<evidence type="ECO:0000256" key="1">
    <source>
        <dbReference type="SAM" id="MobiDB-lite"/>
    </source>
</evidence>
<dbReference type="RefSeq" id="WP_207366201.1">
    <property type="nucleotide sequence ID" value="NZ_JAFMYV010000010.1"/>
</dbReference>
<organism evidence="3 4">
    <name type="scientific">Fibrella rubiginis</name>
    <dbReference type="NCBI Taxonomy" id="2817060"/>
    <lineage>
        <taxon>Bacteria</taxon>
        <taxon>Pseudomonadati</taxon>
        <taxon>Bacteroidota</taxon>
        <taxon>Cytophagia</taxon>
        <taxon>Cytophagales</taxon>
        <taxon>Spirosomataceae</taxon>
        <taxon>Fibrella</taxon>
    </lineage>
</organism>
<feature type="chain" id="PRO_5036911508" description="Outer membrane protein beta-barrel domain-containing protein" evidence="2">
    <location>
        <begin position="25"/>
        <end position="293"/>
    </location>
</feature>
<evidence type="ECO:0000313" key="3">
    <source>
        <dbReference type="EMBL" id="MBO0938670.1"/>
    </source>
</evidence>
<keyword evidence="2" id="KW-0732">Signal</keyword>
<keyword evidence="4" id="KW-1185">Reference proteome</keyword>
<reference evidence="3" key="1">
    <citation type="submission" date="2021-03" db="EMBL/GenBank/DDBJ databases">
        <title>Fibrella sp. HMF5335 genome sequencing and assembly.</title>
        <authorList>
            <person name="Kang H."/>
            <person name="Kim H."/>
            <person name="Bae S."/>
            <person name="Joh K."/>
        </authorList>
    </citation>
    <scope>NUCLEOTIDE SEQUENCE</scope>
    <source>
        <strain evidence="3">HMF5335</strain>
    </source>
</reference>
<dbReference type="EMBL" id="JAFMYV010000010">
    <property type="protein sequence ID" value="MBO0938670.1"/>
    <property type="molecule type" value="Genomic_DNA"/>
</dbReference>
<sequence length="293" mass="31636">MRSIYTVGLVSLASLWLAAGSALAQTTPRETPLRTRPSVGAANNNATAKRTRSLAQPKPAADNGDEDDYQTVTTFGITTNTNAGLLGGFVFRQSQRLDGDLFGKPQYRYLSLELVNVKSPREYSPQNNFGTSSITPGKENYLFVLRPQYGRELALFRRNADEGISVNAIFAAGPSLGIIKPYYVEVSSGNTTRQIPYAQAYSAAENIVGSGSFFKGLGESTLTVGIHAKAAISFELSAFRNNTTGVEIGFLSEIFPKTIVIIPNLDPTAGGREVGNRNFFTSGYVTLFFGSKK</sequence>
<evidence type="ECO:0000256" key="2">
    <source>
        <dbReference type="SAM" id="SignalP"/>
    </source>
</evidence>
<dbReference type="Proteomes" id="UP000664034">
    <property type="component" value="Unassembled WGS sequence"/>
</dbReference>
<feature type="compositionally biased region" description="Low complexity" evidence="1">
    <location>
        <begin position="26"/>
        <end position="46"/>
    </location>
</feature>
<feature type="signal peptide" evidence="2">
    <location>
        <begin position="1"/>
        <end position="24"/>
    </location>
</feature>
<evidence type="ECO:0000313" key="4">
    <source>
        <dbReference type="Proteomes" id="UP000664034"/>
    </source>
</evidence>
<accession>A0A939GKU7</accession>
<feature type="region of interest" description="Disordered" evidence="1">
    <location>
        <begin position="26"/>
        <end position="67"/>
    </location>
</feature>
<evidence type="ECO:0008006" key="5">
    <source>
        <dbReference type="Google" id="ProtNLM"/>
    </source>
</evidence>
<proteinExistence type="predicted"/>